<accession>A0A9N9TTK3</accession>
<dbReference type="SMART" id="SM00033">
    <property type="entry name" value="CH"/>
    <property type="match status" value="1"/>
</dbReference>
<keyword evidence="7" id="KW-0175">Coiled coil</keyword>
<dbReference type="SUPFAM" id="SSF47576">
    <property type="entry name" value="Calponin-homology domain, CH-domain"/>
    <property type="match status" value="1"/>
</dbReference>
<dbReference type="PANTHER" id="PTHR23167">
    <property type="entry name" value="CALPONIN HOMOLOGY DOMAIN-CONTAINING PROTEIN DDB_G0272472-RELATED"/>
    <property type="match status" value="1"/>
</dbReference>
<dbReference type="Gene3D" id="2.10.110.10">
    <property type="entry name" value="Cysteine Rich Protein"/>
    <property type="match status" value="1"/>
</dbReference>
<dbReference type="FunFam" id="1.10.418.10:FF:000023">
    <property type="entry name" value="EH domain-binding protein 1 isoform X1"/>
    <property type="match status" value="1"/>
</dbReference>
<feature type="compositionally biased region" description="Low complexity" evidence="9">
    <location>
        <begin position="764"/>
        <end position="779"/>
    </location>
</feature>
<protein>
    <recommendedName>
        <fullName evidence="15">MICAL-like protein 1</fullName>
    </recommendedName>
</protein>
<dbReference type="PROSITE" id="PS50021">
    <property type="entry name" value="CH"/>
    <property type="match status" value="1"/>
</dbReference>
<feature type="compositionally biased region" description="Basic and acidic residues" evidence="9">
    <location>
        <begin position="805"/>
        <end position="823"/>
    </location>
</feature>
<dbReference type="EMBL" id="OU900098">
    <property type="protein sequence ID" value="CAG9862535.1"/>
    <property type="molecule type" value="Genomic_DNA"/>
</dbReference>
<feature type="region of interest" description="Disordered" evidence="9">
    <location>
        <begin position="276"/>
        <end position="310"/>
    </location>
</feature>
<feature type="compositionally biased region" description="Basic residues" evidence="9">
    <location>
        <begin position="1040"/>
        <end position="1058"/>
    </location>
</feature>
<keyword evidence="4" id="KW-0967">Endosome</keyword>
<evidence type="ECO:0000259" key="10">
    <source>
        <dbReference type="PROSITE" id="PS50021"/>
    </source>
</evidence>
<keyword evidence="14" id="KW-1185">Reference proteome</keyword>
<dbReference type="Pfam" id="PF00412">
    <property type="entry name" value="LIM"/>
    <property type="match status" value="1"/>
</dbReference>
<dbReference type="PROSITE" id="PS51848">
    <property type="entry name" value="BMERB"/>
    <property type="match status" value="1"/>
</dbReference>
<dbReference type="Gene3D" id="1.10.418.10">
    <property type="entry name" value="Calponin-like domain"/>
    <property type="match status" value="1"/>
</dbReference>
<evidence type="ECO:0000313" key="13">
    <source>
        <dbReference type="EMBL" id="CAG9862535.1"/>
    </source>
</evidence>
<feature type="domain" description="BMERB" evidence="12">
    <location>
        <begin position="857"/>
        <end position="1017"/>
    </location>
</feature>
<dbReference type="GO" id="GO:0046872">
    <property type="term" value="F:metal ion binding"/>
    <property type="evidence" value="ECO:0007669"/>
    <property type="project" value="UniProtKB-KW"/>
</dbReference>
<dbReference type="AlphaFoldDB" id="A0A9N9TTK3"/>
<evidence type="ECO:0000256" key="1">
    <source>
        <dbReference type="ARBA" id="ARBA00004177"/>
    </source>
</evidence>
<feature type="region of interest" description="Disordered" evidence="9">
    <location>
        <begin position="680"/>
        <end position="860"/>
    </location>
</feature>
<keyword evidence="3 8" id="KW-0479">Metal-binding</keyword>
<feature type="compositionally biased region" description="Basic residues" evidence="9">
    <location>
        <begin position="1080"/>
        <end position="1089"/>
    </location>
</feature>
<keyword evidence="2" id="KW-0597">Phosphoprotein</keyword>
<evidence type="ECO:0000256" key="5">
    <source>
        <dbReference type="ARBA" id="ARBA00022833"/>
    </source>
</evidence>
<evidence type="ECO:0000259" key="11">
    <source>
        <dbReference type="PROSITE" id="PS50023"/>
    </source>
</evidence>
<evidence type="ECO:0000313" key="14">
    <source>
        <dbReference type="Proteomes" id="UP001153712"/>
    </source>
</evidence>
<comment type="subcellular location">
    <subcellularLocation>
        <location evidence="1">Endosome</location>
    </subcellularLocation>
</comment>
<evidence type="ECO:0000259" key="12">
    <source>
        <dbReference type="PROSITE" id="PS51848"/>
    </source>
</evidence>
<evidence type="ECO:0000256" key="7">
    <source>
        <dbReference type="ARBA" id="ARBA00023054"/>
    </source>
</evidence>
<name>A0A9N9TTK3_PHYSR</name>
<feature type="compositionally biased region" description="Polar residues" evidence="9">
    <location>
        <begin position="136"/>
        <end position="146"/>
    </location>
</feature>
<feature type="region of interest" description="Disordered" evidence="9">
    <location>
        <begin position="1027"/>
        <end position="1089"/>
    </location>
</feature>
<feature type="compositionally biased region" description="Polar residues" evidence="9">
    <location>
        <begin position="351"/>
        <end position="372"/>
    </location>
</feature>
<gene>
    <name evidence="13" type="ORF">PHYEVI_LOCUS8848</name>
</gene>
<evidence type="ECO:0000256" key="9">
    <source>
        <dbReference type="SAM" id="MobiDB-lite"/>
    </source>
</evidence>
<feature type="domain" description="Calponin-homology (CH)" evidence="10">
    <location>
        <begin position="4"/>
        <end position="110"/>
    </location>
</feature>
<organism evidence="13 14">
    <name type="scientific">Phyllotreta striolata</name>
    <name type="common">Striped flea beetle</name>
    <name type="synonym">Crioceris striolata</name>
    <dbReference type="NCBI Taxonomy" id="444603"/>
    <lineage>
        <taxon>Eukaryota</taxon>
        <taxon>Metazoa</taxon>
        <taxon>Ecdysozoa</taxon>
        <taxon>Arthropoda</taxon>
        <taxon>Hexapoda</taxon>
        <taxon>Insecta</taxon>
        <taxon>Pterygota</taxon>
        <taxon>Neoptera</taxon>
        <taxon>Endopterygota</taxon>
        <taxon>Coleoptera</taxon>
        <taxon>Polyphaga</taxon>
        <taxon>Cucujiformia</taxon>
        <taxon>Chrysomeloidea</taxon>
        <taxon>Chrysomelidae</taxon>
        <taxon>Galerucinae</taxon>
        <taxon>Alticini</taxon>
        <taxon>Phyllotreta</taxon>
    </lineage>
</organism>
<dbReference type="PANTHER" id="PTHR23167:SF84">
    <property type="entry name" value="ALPHA ACTININ 3-RELATED"/>
    <property type="match status" value="1"/>
</dbReference>
<dbReference type="InterPro" id="IPR022735">
    <property type="entry name" value="bMERB_dom"/>
</dbReference>
<dbReference type="PROSITE" id="PS00478">
    <property type="entry name" value="LIM_DOMAIN_1"/>
    <property type="match status" value="1"/>
</dbReference>
<dbReference type="InterPro" id="IPR001781">
    <property type="entry name" value="Znf_LIM"/>
</dbReference>
<sequence>MNERRGTKGLELWCRKMTQGYPGVRIDNMTTSWRDGLAFCAIIHHFRPDLIDFSKLNGDDVFYNNSLAFRVAETHLGIPALLEPEDMVECSSPDRLSILTYLSQFYQAFAVREGASPARVAPKRPQSSADHGIVSPASTSPPTKTAHTGAIVRREPCTKCGLPVFIAERLNIGKQLFHRTCFRCARCASQLTLGNYYETESGEHCCEICPDEEAHPNRNMSDEEQAAQLRYIDSEPDEFSATFETVLENSDAEKVQTLSREFDAARSSFFRNNVLESGDDSSCKEPPDLPESPHPAEGFPTSRDVPDQISCSDNVESRNVVTKESVVRARMRLFENNSKADVNRGVVPLSPNASIPPSIKSVDNNFSKTNENNDNDKDISTKDNQSSITDDVKIEEGTSLSNITNTEKNLLPMPKHDDDLIENSTRAINEAIEDMTSAITSLQDSFQPESDVKEFIQEPFTSLTANSENETPTESVNYDVKITNEIIPKTEEITQTVNYEEELKEEKIHVKAEVVETVNPNVTNENVNCDVQTTTEIEAIKEEKTHITAEVVEAINPNLTDENVNYDVQATTQVTPKIDSTKEETHLTAEVIEAVNPNLTVAAKPVPMARKHPPKLEKTESYPEDLNPFDDEEEAPPKTTSLNPFDEDDEEENVPIRKKLELTPAIKKDMFRHPHGVSRISINPFENADDDEEETPVAPARRKKINVPKSTASNDEDDANKSLLYVQKEFRGSNSSISSGSCYGSARKKRPAPKPPIPAFNDRSNNSSLTSTPSHSVPHSPKPTPKYRKDRRAPPPPPKPNQFAAERRTSINAVKEKLDKDQVNRNLQNIEDAEKLPVQDKSTYGKWKRKKGQAPAKPIPQRRSMKCLPLAEIKKELEFIEVQQQGLERQGVRLEQIIRDKCENESANADDDVPIEVEDLILQLFDLVNEKNELFRKQTELMYLRRQQRLEEEHADIEYQIRCLMMQPDENKTDSEKAREEELIKRLVDIVERRNQIVECLEKDRIREAEEDDTINNHINLYTLNRDNQQQNVSVVPNKKEKKKDKKKEKEKKTKKSKEKLVDADKDIDEKETSNAISDKKKKKKFNLF</sequence>
<feature type="compositionally biased region" description="Low complexity" evidence="9">
    <location>
        <begin position="732"/>
        <end position="745"/>
    </location>
</feature>
<keyword evidence="5 8" id="KW-0862">Zinc</keyword>
<dbReference type="InterPro" id="IPR050540">
    <property type="entry name" value="F-actin_Monoox_Mical"/>
</dbReference>
<evidence type="ECO:0000256" key="4">
    <source>
        <dbReference type="ARBA" id="ARBA00022753"/>
    </source>
</evidence>
<evidence type="ECO:0000256" key="6">
    <source>
        <dbReference type="ARBA" id="ARBA00023038"/>
    </source>
</evidence>
<dbReference type="PROSITE" id="PS50023">
    <property type="entry name" value="LIM_DOMAIN_2"/>
    <property type="match status" value="1"/>
</dbReference>
<reference evidence="13" key="1">
    <citation type="submission" date="2022-01" db="EMBL/GenBank/DDBJ databases">
        <authorList>
            <person name="King R."/>
        </authorList>
    </citation>
    <scope>NUCLEOTIDE SEQUENCE</scope>
</reference>
<feature type="domain" description="LIM zinc-binding" evidence="11">
    <location>
        <begin position="155"/>
        <end position="216"/>
    </location>
</feature>
<dbReference type="InterPro" id="IPR001715">
    <property type="entry name" value="CH_dom"/>
</dbReference>
<feature type="region of interest" description="Disordered" evidence="9">
    <location>
        <begin position="117"/>
        <end position="149"/>
    </location>
</feature>
<proteinExistence type="predicted"/>
<dbReference type="Pfam" id="PF00307">
    <property type="entry name" value="CH"/>
    <property type="match status" value="1"/>
</dbReference>
<feature type="region of interest" description="Disordered" evidence="9">
    <location>
        <begin position="348"/>
        <end position="395"/>
    </location>
</feature>
<feature type="region of interest" description="Disordered" evidence="9">
    <location>
        <begin position="610"/>
        <end position="657"/>
    </location>
</feature>
<dbReference type="GO" id="GO:0005768">
    <property type="term" value="C:endosome"/>
    <property type="evidence" value="ECO:0007669"/>
    <property type="project" value="UniProtKB-SubCell"/>
</dbReference>
<evidence type="ECO:0008006" key="15">
    <source>
        <dbReference type="Google" id="ProtNLM"/>
    </source>
</evidence>
<evidence type="ECO:0000256" key="2">
    <source>
        <dbReference type="ARBA" id="ARBA00022553"/>
    </source>
</evidence>
<dbReference type="SMART" id="SM01203">
    <property type="entry name" value="DUF3585"/>
    <property type="match status" value="1"/>
</dbReference>
<dbReference type="OrthoDB" id="10017054at2759"/>
<dbReference type="InterPro" id="IPR036872">
    <property type="entry name" value="CH_dom_sf"/>
</dbReference>
<evidence type="ECO:0000256" key="8">
    <source>
        <dbReference type="PROSITE-ProRule" id="PRU00125"/>
    </source>
</evidence>
<feature type="compositionally biased region" description="Basic and acidic residues" evidence="9">
    <location>
        <begin position="1059"/>
        <end position="1073"/>
    </location>
</feature>
<keyword evidence="6 8" id="KW-0440">LIM domain</keyword>
<dbReference type="SMART" id="SM00132">
    <property type="entry name" value="LIM"/>
    <property type="match status" value="1"/>
</dbReference>
<dbReference type="Proteomes" id="UP001153712">
    <property type="component" value="Chromosome 5"/>
</dbReference>
<dbReference type="Pfam" id="PF12130">
    <property type="entry name" value="bMERB_dom"/>
    <property type="match status" value="1"/>
</dbReference>
<dbReference type="CDD" id="cd09400">
    <property type="entry name" value="LIM_like_1"/>
    <property type="match status" value="1"/>
</dbReference>
<evidence type="ECO:0000256" key="3">
    <source>
        <dbReference type="ARBA" id="ARBA00022723"/>
    </source>
</evidence>